<keyword evidence="4" id="KW-0325">Glycoprotein</keyword>
<gene>
    <name evidence="9" type="ORF">RHSIM_Rhsim01G0038900</name>
</gene>
<evidence type="ECO:0000313" key="9">
    <source>
        <dbReference type="EMBL" id="KAF7153290.1"/>
    </source>
</evidence>
<dbReference type="GO" id="GO:0005576">
    <property type="term" value="C:extracellular region"/>
    <property type="evidence" value="ECO:0007669"/>
    <property type="project" value="TreeGrafter"/>
</dbReference>
<dbReference type="GO" id="GO:0006032">
    <property type="term" value="P:chitin catabolic process"/>
    <property type="evidence" value="ECO:0007669"/>
    <property type="project" value="TreeGrafter"/>
</dbReference>
<name>A0A834HJ72_RHOSS</name>
<dbReference type="GO" id="GO:0004568">
    <property type="term" value="F:chitinase activity"/>
    <property type="evidence" value="ECO:0007669"/>
    <property type="project" value="TreeGrafter"/>
</dbReference>
<dbReference type="OrthoDB" id="76388at2759"/>
<evidence type="ECO:0000256" key="6">
    <source>
        <dbReference type="RuleBase" id="RU000489"/>
    </source>
</evidence>
<accession>A0A834HJ72</accession>
<evidence type="ECO:0000256" key="2">
    <source>
        <dbReference type="ARBA" id="ARBA00022729"/>
    </source>
</evidence>
<feature type="signal peptide" evidence="7">
    <location>
        <begin position="1"/>
        <end position="26"/>
    </location>
</feature>
<dbReference type="Proteomes" id="UP000626092">
    <property type="component" value="Unassembled WGS sequence"/>
</dbReference>
<dbReference type="EMBL" id="WJXA01000001">
    <property type="protein sequence ID" value="KAF7153290.1"/>
    <property type="molecule type" value="Genomic_DNA"/>
</dbReference>
<evidence type="ECO:0000256" key="1">
    <source>
        <dbReference type="ARBA" id="ARBA00008682"/>
    </source>
</evidence>
<dbReference type="FunFam" id="3.10.50.10:FF:000003">
    <property type="entry name" value="Class V chitinase CHIT5b"/>
    <property type="match status" value="1"/>
</dbReference>
<evidence type="ECO:0000256" key="5">
    <source>
        <dbReference type="ARBA" id="ARBA00023295"/>
    </source>
</evidence>
<evidence type="ECO:0000256" key="7">
    <source>
        <dbReference type="SAM" id="SignalP"/>
    </source>
</evidence>
<dbReference type="InterPro" id="IPR001223">
    <property type="entry name" value="Glyco_hydro18_cat"/>
</dbReference>
<comment type="similarity">
    <text evidence="1">Belongs to the glycosyl hydrolase 18 family. Chitinase class V subfamily.</text>
</comment>
<keyword evidence="10" id="KW-1185">Reference proteome</keyword>
<protein>
    <recommendedName>
        <fullName evidence="8">GH18 domain-containing protein</fullName>
    </recommendedName>
</protein>
<dbReference type="InterPro" id="IPR050314">
    <property type="entry name" value="Glycosyl_Hydrlase_18"/>
</dbReference>
<dbReference type="InterPro" id="IPR029070">
    <property type="entry name" value="Chitinase_insertion_sf"/>
</dbReference>
<dbReference type="GO" id="GO:0005975">
    <property type="term" value="P:carbohydrate metabolic process"/>
    <property type="evidence" value="ECO:0007669"/>
    <property type="project" value="InterPro"/>
</dbReference>
<dbReference type="InterPro" id="IPR001579">
    <property type="entry name" value="Glyco_hydro_18_chit_AS"/>
</dbReference>
<keyword evidence="3 6" id="KW-0378">Hydrolase</keyword>
<dbReference type="SUPFAM" id="SSF54556">
    <property type="entry name" value="Chitinase insertion domain"/>
    <property type="match status" value="1"/>
</dbReference>
<dbReference type="PROSITE" id="PS51910">
    <property type="entry name" value="GH18_2"/>
    <property type="match status" value="1"/>
</dbReference>
<dbReference type="AlphaFoldDB" id="A0A834HJ72"/>
<evidence type="ECO:0000256" key="3">
    <source>
        <dbReference type="ARBA" id="ARBA00022801"/>
    </source>
</evidence>
<dbReference type="Gene3D" id="3.10.50.10">
    <property type="match status" value="1"/>
</dbReference>
<reference evidence="9" key="1">
    <citation type="submission" date="2019-11" db="EMBL/GenBank/DDBJ databases">
        <authorList>
            <person name="Liu Y."/>
            <person name="Hou J."/>
            <person name="Li T.-Q."/>
            <person name="Guan C.-H."/>
            <person name="Wu X."/>
            <person name="Wu H.-Z."/>
            <person name="Ling F."/>
            <person name="Zhang R."/>
            <person name="Shi X.-G."/>
            <person name="Ren J.-P."/>
            <person name="Chen E.-F."/>
            <person name="Sun J.-M."/>
        </authorList>
    </citation>
    <scope>NUCLEOTIDE SEQUENCE</scope>
    <source>
        <strain evidence="9">Adult_tree_wgs_1</strain>
        <tissue evidence="9">Leaves</tissue>
    </source>
</reference>
<dbReference type="CDD" id="cd02879">
    <property type="entry name" value="GH18_plant_chitinase_class_V"/>
    <property type="match status" value="1"/>
</dbReference>
<feature type="domain" description="GH18" evidence="8">
    <location>
        <begin position="33"/>
        <end position="373"/>
    </location>
</feature>
<dbReference type="PANTHER" id="PTHR11177:SF396">
    <property type="entry name" value="NOD FACTOR HYDROLASE PROTEIN 1"/>
    <property type="match status" value="1"/>
</dbReference>
<dbReference type="InterPro" id="IPR011583">
    <property type="entry name" value="Chitinase_II/V-like_cat"/>
</dbReference>
<organism evidence="9 10">
    <name type="scientific">Rhododendron simsii</name>
    <name type="common">Sims's rhododendron</name>
    <dbReference type="NCBI Taxonomy" id="118357"/>
    <lineage>
        <taxon>Eukaryota</taxon>
        <taxon>Viridiplantae</taxon>
        <taxon>Streptophyta</taxon>
        <taxon>Embryophyta</taxon>
        <taxon>Tracheophyta</taxon>
        <taxon>Spermatophyta</taxon>
        <taxon>Magnoliopsida</taxon>
        <taxon>eudicotyledons</taxon>
        <taxon>Gunneridae</taxon>
        <taxon>Pentapetalae</taxon>
        <taxon>asterids</taxon>
        <taxon>Ericales</taxon>
        <taxon>Ericaceae</taxon>
        <taxon>Ericoideae</taxon>
        <taxon>Rhodoreae</taxon>
        <taxon>Rhododendron</taxon>
    </lineage>
</organism>
<dbReference type="Pfam" id="PF00704">
    <property type="entry name" value="Glyco_hydro_18"/>
    <property type="match status" value="1"/>
</dbReference>
<dbReference type="PROSITE" id="PS01095">
    <property type="entry name" value="GH18_1"/>
    <property type="match status" value="1"/>
</dbReference>
<evidence type="ECO:0000259" key="8">
    <source>
        <dbReference type="PROSITE" id="PS51910"/>
    </source>
</evidence>
<evidence type="ECO:0000256" key="4">
    <source>
        <dbReference type="ARBA" id="ARBA00023180"/>
    </source>
</evidence>
<keyword evidence="2 7" id="KW-0732">Signal</keyword>
<dbReference type="PANTHER" id="PTHR11177">
    <property type="entry name" value="CHITINASE"/>
    <property type="match status" value="1"/>
</dbReference>
<proteinExistence type="inferred from homology"/>
<dbReference type="InterPro" id="IPR017853">
    <property type="entry name" value="GH"/>
</dbReference>
<comment type="caution">
    <text evidence="9">The sequence shown here is derived from an EMBL/GenBank/DDBJ whole genome shotgun (WGS) entry which is preliminary data.</text>
</comment>
<evidence type="ECO:0000313" key="10">
    <source>
        <dbReference type="Proteomes" id="UP000626092"/>
    </source>
</evidence>
<feature type="chain" id="PRO_5032564804" description="GH18 domain-containing protein" evidence="7">
    <location>
        <begin position="27"/>
        <end position="384"/>
    </location>
</feature>
<dbReference type="SUPFAM" id="SSF51445">
    <property type="entry name" value="(Trans)glycosidases"/>
    <property type="match status" value="1"/>
</dbReference>
<dbReference type="GO" id="GO:0008061">
    <property type="term" value="F:chitin binding"/>
    <property type="evidence" value="ECO:0007669"/>
    <property type="project" value="InterPro"/>
</dbReference>
<keyword evidence="5 6" id="KW-0326">Glycosidase</keyword>
<dbReference type="Gene3D" id="3.20.20.80">
    <property type="entry name" value="Glycosidases"/>
    <property type="match status" value="1"/>
</dbReference>
<sequence length="384" mass="42626">MANLKGYYYLFVVFILAIAMNHTAMAGEPSSRAVKGAYWPSYTCFPASAIDTSLFTHLYYAFLVPNNVSLWFDISNSTALTLWNFTSTVSGKSPPAKTLVAIGGAGADPDTFSQMASKKSWRESFIDSSIEVARKYGFDGIDLDWEFPQNSTDMENLGYLLDEWRAAVQKEANATCRSPLLLTAAVYFSVEFFLSAVVRTYPVDSINQNLDWVNAMTYDYHGSWDTTATGTLAGLFDPLSNVSTSYGLRSWIDAGLHPTKLIMGLPLYGRTWRLKDPSVNGIGAPAVGVGPGTEGVLTFSQVEAFNKANNATVVYDVDTVSTYSYSGTSWITYDDVNSTTVKIMYVKALEVRGYFFWAVNDDLDWKIPRLGEKIYMHFIKNIDN</sequence>
<dbReference type="SMART" id="SM00636">
    <property type="entry name" value="Glyco_18"/>
    <property type="match status" value="1"/>
</dbReference>